<feature type="compositionally biased region" description="Acidic residues" evidence="7">
    <location>
        <begin position="343"/>
        <end position="354"/>
    </location>
</feature>
<keyword evidence="2 6" id="KW-0819">tRNA processing</keyword>
<protein>
    <recommendedName>
        <fullName evidence="6">tRNA(Ile)-lysidine synthase</fullName>
        <ecNumber evidence="6">6.3.4.19</ecNumber>
    </recommendedName>
    <alternativeName>
        <fullName evidence="6">tRNA(Ile)-2-lysyl-cytidine synthase</fullName>
    </alternativeName>
    <alternativeName>
        <fullName evidence="6">tRNA(Ile)-lysidine synthetase</fullName>
    </alternativeName>
</protein>
<evidence type="ECO:0000256" key="6">
    <source>
        <dbReference type="HAMAP-Rule" id="MF_01161"/>
    </source>
</evidence>
<dbReference type="PANTHER" id="PTHR43033">
    <property type="entry name" value="TRNA(ILE)-LYSIDINE SYNTHASE-RELATED"/>
    <property type="match status" value="1"/>
</dbReference>
<dbReference type="InterPro" id="IPR014729">
    <property type="entry name" value="Rossmann-like_a/b/a_fold"/>
</dbReference>
<organism evidence="9 10">
    <name type="scientific">Thermogutta terrifontis</name>
    <dbReference type="NCBI Taxonomy" id="1331910"/>
    <lineage>
        <taxon>Bacteria</taxon>
        <taxon>Pseudomonadati</taxon>
        <taxon>Planctomycetota</taxon>
        <taxon>Planctomycetia</taxon>
        <taxon>Pirellulales</taxon>
        <taxon>Thermoguttaceae</taxon>
        <taxon>Thermogutta</taxon>
    </lineage>
</organism>
<dbReference type="OrthoDB" id="9807403at2"/>
<evidence type="ECO:0000313" key="9">
    <source>
        <dbReference type="EMBL" id="ASV73801.1"/>
    </source>
</evidence>
<evidence type="ECO:0000259" key="8">
    <source>
        <dbReference type="Pfam" id="PF01171"/>
    </source>
</evidence>
<evidence type="ECO:0000256" key="4">
    <source>
        <dbReference type="ARBA" id="ARBA00022840"/>
    </source>
</evidence>
<accession>A0A286RCW6</accession>
<sequence>MSLHPLEKKFLEAFPAERRASWPIVIAVSGGSDSVALFHLVRRTHPSTAGPLVLVHVNHQLRGAESEEDARFCEELARETGVAFRLFVCPVKAEDTPGLGLEAAARRSRYHALREAAEHVGARYVLTGHTANDQAETILYRVFRGTGLRGLCGIPRSRPFGPAALVRPLLGIHREELLQYLRDHNWNYRSDRTNESTDFARNCIRHVILPEAVRGVHPAAVKGVLRVGLNAQEAWAFLETAVNDAISACLVSQSPTEVVIRRDTLTCRHPFLVQQMVLELWRQQRWPLRKLTRQHLVQLADLVRQGSPTSCQHFPGGVEIHVSGNHLILTRPAGHQTPANQLDDGEDDVFGDVD</sequence>
<dbReference type="NCBIfam" id="TIGR02432">
    <property type="entry name" value="lysidine_TilS_N"/>
    <property type="match status" value="1"/>
</dbReference>
<dbReference type="GO" id="GO:0005737">
    <property type="term" value="C:cytoplasm"/>
    <property type="evidence" value="ECO:0007669"/>
    <property type="project" value="UniProtKB-SubCell"/>
</dbReference>
<dbReference type="GO" id="GO:0006400">
    <property type="term" value="P:tRNA modification"/>
    <property type="evidence" value="ECO:0007669"/>
    <property type="project" value="UniProtKB-UniRule"/>
</dbReference>
<dbReference type="GO" id="GO:0005524">
    <property type="term" value="F:ATP binding"/>
    <property type="evidence" value="ECO:0007669"/>
    <property type="project" value="UniProtKB-UniRule"/>
</dbReference>
<evidence type="ECO:0000256" key="3">
    <source>
        <dbReference type="ARBA" id="ARBA00022741"/>
    </source>
</evidence>
<dbReference type="RefSeq" id="WP_157731739.1">
    <property type="nucleotide sequence ID" value="NZ_CP018477.1"/>
</dbReference>
<dbReference type="InterPro" id="IPR012094">
    <property type="entry name" value="tRNA_Ile_lys_synt"/>
</dbReference>
<comment type="catalytic activity">
    <reaction evidence="5 6">
        <text>cytidine(34) in tRNA(Ile2) + L-lysine + ATP = lysidine(34) in tRNA(Ile2) + AMP + diphosphate + H(+)</text>
        <dbReference type="Rhea" id="RHEA:43744"/>
        <dbReference type="Rhea" id="RHEA-COMP:10625"/>
        <dbReference type="Rhea" id="RHEA-COMP:10670"/>
        <dbReference type="ChEBI" id="CHEBI:15378"/>
        <dbReference type="ChEBI" id="CHEBI:30616"/>
        <dbReference type="ChEBI" id="CHEBI:32551"/>
        <dbReference type="ChEBI" id="CHEBI:33019"/>
        <dbReference type="ChEBI" id="CHEBI:82748"/>
        <dbReference type="ChEBI" id="CHEBI:83665"/>
        <dbReference type="ChEBI" id="CHEBI:456215"/>
        <dbReference type="EC" id="6.3.4.19"/>
    </reaction>
</comment>
<dbReference type="KEGG" id="ttf:THTE_1199"/>
<keyword evidence="3 6" id="KW-0547">Nucleotide-binding</keyword>
<dbReference type="AlphaFoldDB" id="A0A286RCW6"/>
<dbReference type="SUPFAM" id="SSF52402">
    <property type="entry name" value="Adenine nucleotide alpha hydrolases-like"/>
    <property type="match status" value="1"/>
</dbReference>
<evidence type="ECO:0000313" key="10">
    <source>
        <dbReference type="Proteomes" id="UP000215086"/>
    </source>
</evidence>
<dbReference type="PANTHER" id="PTHR43033:SF1">
    <property type="entry name" value="TRNA(ILE)-LYSIDINE SYNTHASE-RELATED"/>
    <property type="match status" value="1"/>
</dbReference>
<dbReference type="InterPro" id="IPR012795">
    <property type="entry name" value="tRNA_Ile_lys_synt_N"/>
</dbReference>
<feature type="region of interest" description="Disordered" evidence="7">
    <location>
        <begin position="332"/>
        <end position="354"/>
    </location>
</feature>
<feature type="domain" description="tRNA(Ile)-lysidine/2-thiocytidine synthase N-terminal" evidence="8">
    <location>
        <begin position="24"/>
        <end position="206"/>
    </location>
</feature>
<dbReference type="GO" id="GO:0032267">
    <property type="term" value="F:tRNA(Ile)-lysidine synthase activity"/>
    <property type="evidence" value="ECO:0007669"/>
    <property type="project" value="UniProtKB-EC"/>
</dbReference>
<dbReference type="Proteomes" id="UP000215086">
    <property type="component" value="Chromosome"/>
</dbReference>
<comment type="domain">
    <text evidence="6">The N-terminal region contains the highly conserved SGGXDS motif, predicted to be a P-loop motif involved in ATP binding.</text>
</comment>
<comment type="similarity">
    <text evidence="6">Belongs to the tRNA(Ile)-lysidine synthase family.</text>
</comment>
<dbReference type="Pfam" id="PF01171">
    <property type="entry name" value="ATP_bind_3"/>
    <property type="match status" value="1"/>
</dbReference>
<dbReference type="HAMAP" id="MF_01161">
    <property type="entry name" value="tRNA_Ile_lys_synt"/>
    <property type="match status" value="1"/>
</dbReference>
<evidence type="ECO:0000256" key="7">
    <source>
        <dbReference type="SAM" id="MobiDB-lite"/>
    </source>
</evidence>
<evidence type="ECO:0000256" key="2">
    <source>
        <dbReference type="ARBA" id="ARBA00022694"/>
    </source>
</evidence>
<keyword evidence="1 6" id="KW-0436">Ligase</keyword>
<comment type="subcellular location">
    <subcellularLocation>
        <location evidence="6">Cytoplasm</location>
    </subcellularLocation>
</comment>
<reference evidence="9 10" key="1">
    <citation type="journal article" name="Front. Microbiol.">
        <title>Sugar Metabolism of the First Thermophilic Planctomycete Thermogutta terrifontis: Comparative Genomic and Transcriptomic Approaches.</title>
        <authorList>
            <person name="Elcheninov A.G."/>
            <person name="Menzel P."/>
            <person name="Gudbergsdottir S.R."/>
            <person name="Slesarev A.I."/>
            <person name="Kadnikov V.V."/>
            <person name="Krogh A."/>
            <person name="Bonch-Osmolovskaya E.A."/>
            <person name="Peng X."/>
            <person name="Kublanov I.V."/>
        </authorList>
    </citation>
    <scope>NUCLEOTIDE SEQUENCE [LARGE SCALE GENOMIC DNA]</scope>
    <source>
        <strain evidence="9 10">R1</strain>
    </source>
</reference>
<comment type="function">
    <text evidence="6">Ligates lysine onto the cytidine present at position 34 of the AUA codon-specific tRNA(Ile) that contains the anticodon CAU, in an ATP-dependent manner. Cytidine is converted to lysidine, thus changing the amino acid specificity of the tRNA from methionine to isoleucine.</text>
</comment>
<dbReference type="InterPro" id="IPR011063">
    <property type="entry name" value="TilS/TtcA_N"/>
</dbReference>
<proteinExistence type="inferred from homology"/>
<feature type="binding site" evidence="6">
    <location>
        <begin position="29"/>
        <end position="34"/>
    </location>
    <ligand>
        <name>ATP</name>
        <dbReference type="ChEBI" id="CHEBI:30616"/>
    </ligand>
</feature>
<name>A0A286RCW6_9BACT</name>
<dbReference type="EMBL" id="CP018477">
    <property type="protein sequence ID" value="ASV73801.1"/>
    <property type="molecule type" value="Genomic_DNA"/>
</dbReference>
<dbReference type="Gene3D" id="3.40.50.620">
    <property type="entry name" value="HUPs"/>
    <property type="match status" value="1"/>
</dbReference>
<evidence type="ECO:0000256" key="1">
    <source>
        <dbReference type="ARBA" id="ARBA00022598"/>
    </source>
</evidence>
<keyword evidence="6" id="KW-0963">Cytoplasm</keyword>
<gene>
    <name evidence="6" type="primary">tilS</name>
    <name evidence="9" type="ORF">THTE_1199</name>
</gene>
<keyword evidence="10" id="KW-1185">Reference proteome</keyword>
<dbReference type="CDD" id="cd01992">
    <property type="entry name" value="TilS_N"/>
    <property type="match status" value="1"/>
</dbReference>
<keyword evidence="4 6" id="KW-0067">ATP-binding</keyword>
<dbReference type="EC" id="6.3.4.19" evidence="6"/>
<evidence type="ECO:0000256" key="5">
    <source>
        <dbReference type="ARBA" id="ARBA00048539"/>
    </source>
</evidence>